<dbReference type="CDD" id="cd10918">
    <property type="entry name" value="CE4_NodB_like_5s_6s"/>
    <property type="match status" value="1"/>
</dbReference>
<accession>A0ABV6DJI4</accession>
<protein>
    <submittedName>
        <fullName evidence="4">Polysaccharide deacetylase family protein</fullName>
        <ecNumber evidence="4">3.-.-.-</ecNumber>
    </submittedName>
</protein>
<name>A0ABV6DJI4_9BACL</name>
<keyword evidence="2" id="KW-0732">Signal</keyword>
<evidence type="ECO:0000259" key="3">
    <source>
        <dbReference type="PROSITE" id="PS51677"/>
    </source>
</evidence>
<sequence>MKPSWHWLGIGLICAVLALSLPTSTVGGIWYEDQVAVIAYHHIDKVVQQGGVTITPELFERQLTDLKHRGYRFITMRQFRKYLDGGQVPPNAVLVTFDDGYYSFYRYAYPILTKLDIPAVNFIITDTLKDPAADQLRFLSRDEIREMMAANKGIEFGCHSSGLHAKTKDGDPYLTTRFRREDGEESDEQYEARIVRDTRSCVAALKELGSGIADMYAYPFGSYDDNSIRLLNDAGIQYAFTVHSEMVTRSTNPMEIPRLNAGSPYMKPVSVNNHILRKVAARIEASDLVPLTAVKQIGGTVKPFANGEVEITYENKNYRILADRKTVVAGEDSYYLSHPIRFQDKRNYIRNDDLERMLDVKLAYNPLKDIYMRAETPHKRSKTGH</sequence>
<dbReference type="InterPro" id="IPR051398">
    <property type="entry name" value="Polysacch_Deacetylase"/>
</dbReference>
<dbReference type="RefSeq" id="WP_377469967.1">
    <property type="nucleotide sequence ID" value="NZ_JBHLWN010000033.1"/>
</dbReference>
<gene>
    <name evidence="4" type="ORF">ACFFK0_09755</name>
</gene>
<evidence type="ECO:0000256" key="2">
    <source>
        <dbReference type="ARBA" id="ARBA00022729"/>
    </source>
</evidence>
<dbReference type="PANTHER" id="PTHR34216:SF3">
    <property type="entry name" value="POLY-BETA-1,6-N-ACETYL-D-GLUCOSAMINE N-DEACETYLASE"/>
    <property type="match status" value="1"/>
</dbReference>
<dbReference type="PANTHER" id="PTHR34216">
    <property type="match status" value="1"/>
</dbReference>
<comment type="caution">
    <text evidence="4">The sequence shown here is derived from an EMBL/GenBank/DDBJ whole genome shotgun (WGS) entry which is preliminary data.</text>
</comment>
<proteinExistence type="predicted"/>
<dbReference type="PROSITE" id="PS51677">
    <property type="entry name" value="NODB"/>
    <property type="match status" value="1"/>
</dbReference>
<dbReference type="GO" id="GO:0016787">
    <property type="term" value="F:hydrolase activity"/>
    <property type="evidence" value="ECO:0007669"/>
    <property type="project" value="UniProtKB-KW"/>
</dbReference>
<reference evidence="4 5" key="1">
    <citation type="submission" date="2024-09" db="EMBL/GenBank/DDBJ databases">
        <authorList>
            <person name="Sun Q."/>
            <person name="Mori K."/>
        </authorList>
    </citation>
    <scope>NUCLEOTIDE SEQUENCE [LARGE SCALE GENOMIC DNA]</scope>
    <source>
        <strain evidence="4 5">CCM 7759</strain>
    </source>
</reference>
<dbReference type="Gene3D" id="3.20.20.370">
    <property type="entry name" value="Glycoside hydrolase/deacetylase"/>
    <property type="match status" value="1"/>
</dbReference>
<dbReference type="SUPFAM" id="SSF88713">
    <property type="entry name" value="Glycoside hydrolase/deacetylase"/>
    <property type="match status" value="1"/>
</dbReference>
<evidence type="ECO:0000313" key="4">
    <source>
        <dbReference type="EMBL" id="MFC0212747.1"/>
    </source>
</evidence>
<dbReference type="InterPro" id="IPR002509">
    <property type="entry name" value="NODB_dom"/>
</dbReference>
<evidence type="ECO:0000313" key="5">
    <source>
        <dbReference type="Proteomes" id="UP001589776"/>
    </source>
</evidence>
<dbReference type="EMBL" id="JBHLWN010000033">
    <property type="protein sequence ID" value="MFC0212747.1"/>
    <property type="molecule type" value="Genomic_DNA"/>
</dbReference>
<keyword evidence="4" id="KW-0378">Hydrolase</keyword>
<organism evidence="4 5">
    <name type="scientific">Paenibacillus chartarius</name>
    <dbReference type="NCBI Taxonomy" id="747481"/>
    <lineage>
        <taxon>Bacteria</taxon>
        <taxon>Bacillati</taxon>
        <taxon>Bacillota</taxon>
        <taxon>Bacilli</taxon>
        <taxon>Bacillales</taxon>
        <taxon>Paenibacillaceae</taxon>
        <taxon>Paenibacillus</taxon>
    </lineage>
</organism>
<evidence type="ECO:0000256" key="1">
    <source>
        <dbReference type="ARBA" id="ARBA00004613"/>
    </source>
</evidence>
<keyword evidence="5" id="KW-1185">Reference proteome</keyword>
<dbReference type="InterPro" id="IPR011330">
    <property type="entry name" value="Glyco_hydro/deAcase_b/a-brl"/>
</dbReference>
<dbReference type="Proteomes" id="UP001589776">
    <property type="component" value="Unassembled WGS sequence"/>
</dbReference>
<dbReference type="EC" id="3.-.-.-" evidence="4"/>
<dbReference type="Pfam" id="PF01522">
    <property type="entry name" value="Polysacc_deac_1"/>
    <property type="match status" value="1"/>
</dbReference>
<comment type="subcellular location">
    <subcellularLocation>
        <location evidence="1">Secreted</location>
    </subcellularLocation>
</comment>
<feature type="domain" description="NodB homology" evidence="3">
    <location>
        <begin position="91"/>
        <end position="321"/>
    </location>
</feature>